<keyword evidence="2" id="KW-1185">Reference proteome</keyword>
<gene>
    <name evidence="1" type="ORF">VNO80_06071</name>
</gene>
<reference evidence="1 2" key="1">
    <citation type="submission" date="2024-01" db="EMBL/GenBank/DDBJ databases">
        <title>The genomes of 5 underutilized Papilionoideae crops provide insights into root nodulation and disease resistanc.</title>
        <authorList>
            <person name="Jiang F."/>
        </authorList>
    </citation>
    <scope>NUCLEOTIDE SEQUENCE [LARGE SCALE GENOMIC DNA]</scope>
    <source>
        <strain evidence="1">JINMINGXINNONG_FW02</strain>
        <tissue evidence="1">Leaves</tissue>
    </source>
</reference>
<protein>
    <submittedName>
        <fullName evidence="1">Uncharacterized protein</fullName>
    </submittedName>
</protein>
<proteinExistence type="predicted"/>
<accession>A0AAN9NLF4</accession>
<comment type="caution">
    <text evidence="1">The sequence shown here is derived from an EMBL/GenBank/DDBJ whole genome shotgun (WGS) entry which is preliminary data.</text>
</comment>
<evidence type="ECO:0000313" key="1">
    <source>
        <dbReference type="EMBL" id="KAK7372684.1"/>
    </source>
</evidence>
<sequence length="68" mass="8049">MHLYFTCHLFLGYYYEPRTIGCNLCFYIMRHSLRRRKSKSKPKFVVKAQAKSKSLRQMLTSCGGNCCF</sequence>
<dbReference type="EMBL" id="JAYMYR010000003">
    <property type="protein sequence ID" value="KAK7372684.1"/>
    <property type="molecule type" value="Genomic_DNA"/>
</dbReference>
<dbReference type="AlphaFoldDB" id="A0AAN9NLF4"/>
<organism evidence="1 2">
    <name type="scientific">Phaseolus coccineus</name>
    <name type="common">Scarlet runner bean</name>
    <name type="synonym">Phaseolus multiflorus</name>
    <dbReference type="NCBI Taxonomy" id="3886"/>
    <lineage>
        <taxon>Eukaryota</taxon>
        <taxon>Viridiplantae</taxon>
        <taxon>Streptophyta</taxon>
        <taxon>Embryophyta</taxon>
        <taxon>Tracheophyta</taxon>
        <taxon>Spermatophyta</taxon>
        <taxon>Magnoliopsida</taxon>
        <taxon>eudicotyledons</taxon>
        <taxon>Gunneridae</taxon>
        <taxon>Pentapetalae</taxon>
        <taxon>rosids</taxon>
        <taxon>fabids</taxon>
        <taxon>Fabales</taxon>
        <taxon>Fabaceae</taxon>
        <taxon>Papilionoideae</taxon>
        <taxon>50 kb inversion clade</taxon>
        <taxon>NPAAA clade</taxon>
        <taxon>indigoferoid/millettioid clade</taxon>
        <taxon>Phaseoleae</taxon>
        <taxon>Phaseolus</taxon>
    </lineage>
</organism>
<dbReference type="Proteomes" id="UP001374584">
    <property type="component" value="Unassembled WGS sequence"/>
</dbReference>
<evidence type="ECO:0000313" key="2">
    <source>
        <dbReference type="Proteomes" id="UP001374584"/>
    </source>
</evidence>
<name>A0AAN9NLF4_PHACN</name>